<dbReference type="Proteomes" id="UP000258016">
    <property type="component" value="Chromosome"/>
</dbReference>
<dbReference type="InterPro" id="IPR032710">
    <property type="entry name" value="NTF2-like_dom_sf"/>
</dbReference>
<evidence type="ECO:0000259" key="1">
    <source>
        <dbReference type="Pfam" id="PF13577"/>
    </source>
</evidence>
<reference evidence="2 3" key="1">
    <citation type="submission" date="2017-03" db="EMBL/GenBank/DDBJ databases">
        <title>Complete genome sequence of Blastomonas fulva degrading microcsystin LR.</title>
        <authorList>
            <person name="Lee H.-g."/>
            <person name="Jin L."/>
            <person name="oh H.-M."/>
        </authorList>
    </citation>
    <scope>NUCLEOTIDE SEQUENCE [LARGE SCALE GENOMIC DNA]</scope>
    <source>
        <strain evidence="2 3">T2</strain>
    </source>
</reference>
<feature type="domain" description="SnoaL-like" evidence="1">
    <location>
        <begin position="15"/>
        <end position="136"/>
    </location>
</feature>
<dbReference type="RefSeq" id="WP_117352600.1">
    <property type="nucleotide sequence ID" value="NZ_CP020083.1"/>
</dbReference>
<dbReference type="SUPFAM" id="SSF54427">
    <property type="entry name" value="NTF2-like"/>
    <property type="match status" value="1"/>
</dbReference>
<protein>
    <recommendedName>
        <fullName evidence="1">SnoaL-like domain-containing protein</fullName>
    </recommendedName>
</protein>
<gene>
    <name evidence="2" type="ORF">B5J99_12925</name>
</gene>
<dbReference type="EMBL" id="CP020083">
    <property type="protein sequence ID" value="ASR52248.1"/>
    <property type="molecule type" value="Genomic_DNA"/>
</dbReference>
<name>A0ABN5B5G1_9SPHN</name>
<proteinExistence type="predicted"/>
<evidence type="ECO:0000313" key="3">
    <source>
        <dbReference type="Proteomes" id="UP000258016"/>
    </source>
</evidence>
<accession>A0ABN5B5G1</accession>
<organism evidence="2 3">
    <name type="scientific">Blastomonas fulva</name>
    <dbReference type="NCBI Taxonomy" id="1550728"/>
    <lineage>
        <taxon>Bacteria</taxon>
        <taxon>Pseudomonadati</taxon>
        <taxon>Pseudomonadota</taxon>
        <taxon>Alphaproteobacteria</taxon>
        <taxon>Sphingomonadales</taxon>
        <taxon>Sphingomonadaceae</taxon>
        <taxon>Blastomonas</taxon>
    </lineage>
</organism>
<sequence>MEQEEIGQLRATVRKMQDRQDILDCIVREARGRDRHDSALTASCYWPDGWDEHGPSITGASEYPERANAGHAAFFSATSHSLTNHSCELDGDDAVCETYVLGAMLSKDGSRCILSPGRYIDHMQRREGEWRIKARRTIVDMALEGSAEWLATPALKGFLKGTWDAADVSYARPVVIGADGERWQEQMQDR</sequence>
<evidence type="ECO:0000313" key="2">
    <source>
        <dbReference type="EMBL" id="ASR52248.1"/>
    </source>
</evidence>
<dbReference type="Gene3D" id="3.10.450.50">
    <property type="match status" value="1"/>
</dbReference>
<dbReference type="Pfam" id="PF13577">
    <property type="entry name" value="SnoaL_4"/>
    <property type="match status" value="1"/>
</dbReference>
<dbReference type="GeneID" id="303486478"/>
<keyword evidence="3" id="KW-1185">Reference proteome</keyword>
<dbReference type="InterPro" id="IPR037401">
    <property type="entry name" value="SnoaL-like"/>
</dbReference>